<keyword evidence="2" id="KW-1185">Reference proteome</keyword>
<comment type="caution">
    <text evidence="1">The sequence shown here is derived from an EMBL/GenBank/DDBJ whole genome shotgun (WGS) entry which is preliminary data.</text>
</comment>
<dbReference type="InterPro" id="IPR027417">
    <property type="entry name" value="P-loop_NTPase"/>
</dbReference>
<proteinExistence type="predicted"/>
<reference evidence="2" key="1">
    <citation type="journal article" date="2019" name="Int. J. Syst. Evol. Microbiol.">
        <title>The Global Catalogue of Microorganisms (GCM) 10K type strain sequencing project: providing services to taxonomists for standard genome sequencing and annotation.</title>
        <authorList>
            <consortium name="The Broad Institute Genomics Platform"/>
            <consortium name="The Broad Institute Genome Sequencing Center for Infectious Disease"/>
            <person name="Wu L."/>
            <person name="Ma J."/>
        </authorList>
    </citation>
    <scope>NUCLEOTIDE SEQUENCE [LARGE SCALE GENOMIC DNA]</scope>
    <source>
        <strain evidence="2">KCTC 12907</strain>
    </source>
</reference>
<protein>
    <recommendedName>
        <fullName evidence="3">Adenosylcobinamide kinase</fullName>
    </recommendedName>
</protein>
<dbReference type="EMBL" id="JBHTAI010000005">
    <property type="protein sequence ID" value="MFC7148700.1"/>
    <property type="molecule type" value="Genomic_DNA"/>
</dbReference>
<dbReference type="Gene3D" id="3.40.50.300">
    <property type="entry name" value="P-loop containing nucleotide triphosphate hydrolases"/>
    <property type="match status" value="1"/>
</dbReference>
<evidence type="ECO:0000313" key="1">
    <source>
        <dbReference type="EMBL" id="MFC7148700.1"/>
    </source>
</evidence>
<evidence type="ECO:0000313" key="2">
    <source>
        <dbReference type="Proteomes" id="UP001596378"/>
    </source>
</evidence>
<organism evidence="1 2">
    <name type="scientific">Cohnella cellulosilytica</name>
    <dbReference type="NCBI Taxonomy" id="986710"/>
    <lineage>
        <taxon>Bacteria</taxon>
        <taxon>Bacillati</taxon>
        <taxon>Bacillota</taxon>
        <taxon>Bacilli</taxon>
        <taxon>Bacillales</taxon>
        <taxon>Paenibacillaceae</taxon>
        <taxon>Cohnella</taxon>
    </lineage>
</organism>
<sequence length="227" mass="24052">MLWLVIGGIACGKSAFADELALAVGREGIRLSCPSFPGGEAAIPALSDSPGFYRTRSEADETLPGKIEAINMESNFFRAERRVVVVDSLSGWLRASFARSTGQGTRHASDGLSGTGLEAAPHAAGLAGTQPGVTPDAAGLEAARWRETIDTILAFEGRIVVVTEEPAAGLAPTSRELEYAGKLAEANRVLLRASHSVYRMTAGMAVEMKGYRLKGGNDRNENLYADR</sequence>
<dbReference type="RefSeq" id="WP_378052509.1">
    <property type="nucleotide sequence ID" value="NZ_JBHMDN010000055.1"/>
</dbReference>
<name>A0ABW2F666_9BACL</name>
<gene>
    <name evidence="1" type="ORF">ACFQMJ_09205</name>
</gene>
<evidence type="ECO:0008006" key="3">
    <source>
        <dbReference type="Google" id="ProtNLM"/>
    </source>
</evidence>
<dbReference type="Proteomes" id="UP001596378">
    <property type="component" value="Unassembled WGS sequence"/>
</dbReference>
<accession>A0ABW2F666</accession>